<dbReference type="Pfam" id="PF12643">
    <property type="entry name" value="MazG-like"/>
    <property type="match status" value="1"/>
</dbReference>
<evidence type="ECO:0000256" key="12">
    <source>
        <dbReference type="ARBA" id="ARBA00070266"/>
    </source>
</evidence>
<evidence type="ECO:0000256" key="7">
    <source>
        <dbReference type="ARBA" id="ARBA00022801"/>
    </source>
</evidence>
<protein>
    <recommendedName>
        <fullName evidence="12 13">dCTP pyrophosphatase 1</fullName>
        <ecNumber evidence="11 13">3.6.1.12</ecNumber>
    </recommendedName>
</protein>
<keyword evidence="7 13" id="KW-0378">Hydrolase</keyword>
<reference evidence="15" key="1">
    <citation type="journal article" date="2016" name="Ticks Tick Borne Dis.">
        <title>De novo assembly and annotation of the salivary gland transcriptome of Rhipicephalus appendiculatus male and female ticks during blood feeding.</title>
        <authorList>
            <person name="de Castro M.H."/>
            <person name="de Klerk D."/>
            <person name="Pienaar R."/>
            <person name="Latif A.A."/>
            <person name="Rees D.J."/>
            <person name="Mans B.J."/>
        </authorList>
    </citation>
    <scope>NUCLEOTIDE SEQUENCE</scope>
    <source>
        <tissue evidence="15">Salivary glands</tissue>
    </source>
</reference>
<dbReference type="CDD" id="cd11537">
    <property type="entry name" value="NTP-PPase_RS21-C6_like"/>
    <property type="match status" value="1"/>
</dbReference>
<comment type="cofactor">
    <cofactor evidence="1 13">
        <name>Mg(2+)</name>
        <dbReference type="ChEBI" id="CHEBI:18420"/>
    </cofactor>
</comment>
<evidence type="ECO:0000256" key="4">
    <source>
        <dbReference type="ARBA" id="ARBA00022490"/>
    </source>
</evidence>
<evidence type="ECO:0000256" key="1">
    <source>
        <dbReference type="ARBA" id="ARBA00001946"/>
    </source>
</evidence>
<dbReference type="EMBL" id="GEDV01007820">
    <property type="protein sequence ID" value="JAP80737.1"/>
    <property type="molecule type" value="Transcribed_RNA"/>
</dbReference>
<evidence type="ECO:0000256" key="13">
    <source>
        <dbReference type="PIRNR" id="PIRNR029826"/>
    </source>
</evidence>
<comment type="subunit">
    <text evidence="3 13">Homotetramer.</text>
</comment>
<evidence type="ECO:0000256" key="14">
    <source>
        <dbReference type="SAM" id="MobiDB-lite"/>
    </source>
</evidence>
<dbReference type="GO" id="GO:0042262">
    <property type="term" value="P:DNA protection"/>
    <property type="evidence" value="ECO:0007669"/>
    <property type="project" value="UniProtKB-UniRule"/>
</dbReference>
<dbReference type="FunFam" id="1.10.287.1080:FF:000004">
    <property type="entry name" value="dCTP pyrophosphatase 1"/>
    <property type="match status" value="1"/>
</dbReference>
<dbReference type="GO" id="GO:0006253">
    <property type="term" value="P:dCTP catabolic process"/>
    <property type="evidence" value="ECO:0007669"/>
    <property type="project" value="UniProtKB-UniRule"/>
</dbReference>
<comment type="subcellular location">
    <subcellularLocation>
        <location evidence="2 13">Cytoplasm</location>
        <location evidence="2 13">Cytosol</location>
    </subcellularLocation>
</comment>
<dbReference type="InterPro" id="IPR025984">
    <property type="entry name" value="DCTPP"/>
</dbReference>
<dbReference type="SUPFAM" id="SSF101386">
    <property type="entry name" value="all-alpha NTP pyrophosphatases"/>
    <property type="match status" value="1"/>
</dbReference>
<evidence type="ECO:0000256" key="8">
    <source>
        <dbReference type="ARBA" id="ARBA00022842"/>
    </source>
</evidence>
<feature type="region of interest" description="Disordered" evidence="14">
    <location>
        <begin position="24"/>
        <end position="43"/>
    </location>
</feature>
<keyword evidence="8 13" id="KW-0460">Magnesium</keyword>
<evidence type="ECO:0000313" key="15">
    <source>
        <dbReference type="EMBL" id="JAP80737.1"/>
    </source>
</evidence>
<dbReference type="GO" id="GO:0005829">
    <property type="term" value="C:cytosol"/>
    <property type="evidence" value="ECO:0007669"/>
    <property type="project" value="UniProtKB-SubCell"/>
</dbReference>
<evidence type="ECO:0000256" key="10">
    <source>
        <dbReference type="ARBA" id="ARBA00058235"/>
    </source>
</evidence>
<comment type="function">
    <text evidence="10 13">Hydrolyzes deoxynucleoside triphosphates (dNTPs) to the corresponding nucleoside monophosphates. Has a strong preference for dCTP and its analogs including 5-iodo-dCTP and 5-methyl-dCTP for which it may even have a higher efficiency. May protect DNA or RNA against the incorporation of these genotoxic nucleotide analogs through their catabolism.</text>
</comment>
<dbReference type="EC" id="3.6.1.12" evidence="11 13"/>
<dbReference type="AlphaFoldDB" id="A0A131YP48"/>
<proteinExistence type="predicted"/>
<keyword evidence="4 13" id="KW-0963">Cytoplasm</keyword>
<evidence type="ECO:0000256" key="2">
    <source>
        <dbReference type="ARBA" id="ARBA00004514"/>
    </source>
</evidence>
<sequence>MIARSLLRRSVTLLARKYFPMSQSAHTNGSASEGSTSSEPSNFQFSSNLSLETIRQIQADFAKERNWDQYHSPRNILLAMVAEVGEVSECFQWKGEVKEGLPDWTPEEKTHLGEELSDVLVYLVRLADRCQVDLPAAVLRKVELNRQKYPASKVYGKSDKYTAYSEGDS</sequence>
<organism evidence="15">
    <name type="scientific">Rhipicephalus appendiculatus</name>
    <name type="common">Brown ear tick</name>
    <dbReference type="NCBI Taxonomy" id="34631"/>
    <lineage>
        <taxon>Eukaryota</taxon>
        <taxon>Metazoa</taxon>
        <taxon>Ecdysozoa</taxon>
        <taxon>Arthropoda</taxon>
        <taxon>Chelicerata</taxon>
        <taxon>Arachnida</taxon>
        <taxon>Acari</taxon>
        <taxon>Parasitiformes</taxon>
        <taxon>Ixodida</taxon>
        <taxon>Ixodoidea</taxon>
        <taxon>Ixodidae</taxon>
        <taxon>Rhipicephalinae</taxon>
        <taxon>Rhipicephalus</taxon>
        <taxon>Rhipicephalus</taxon>
    </lineage>
</organism>
<dbReference type="InterPro" id="IPR052555">
    <property type="entry name" value="dCTP_Pyrophosphatase"/>
</dbReference>
<dbReference type="GO" id="GO:0000287">
    <property type="term" value="F:magnesium ion binding"/>
    <property type="evidence" value="ECO:0007669"/>
    <property type="project" value="UniProtKB-UniRule"/>
</dbReference>
<evidence type="ECO:0000256" key="5">
    <source>
        <dbReference type="ARBA" id="ARBA00022553"/>
    </source>
</evidence>
<keyword evidence="5" id="KW-0597">Phosphoprotein</keyword>
<dbReference type="PANTHER" id="PTHR46523">
    <property type="entry name" value="DCTP PYROPHOSPHATASE 1"/>
    <property type="match status" value="1"/>
</dbReference>
<feature type="compositionally biased region" description="Low complexity" evidence="14">
    <location>
        <begin position="27"/>
        <end position="42"/>
    </location>
</feature>
<dbReference type="GO" id="GO:0042802">
    <property type="term" value="F:identical protein binding"/>
    <property type="evidence" value="ECO:0007669"/>
    <property type="project" value="UniProtKB-ARBA"/>
</dbReference>
<dbReference type="Gene3D" id="1.10.287.1080">
    <property type="entry name" value="MazG-like"/>
    <property type="match status" value="1"/>
</dbReference>
<evidence type="ECO:0000256" key="3">
    <source>
        <dbReference type="ARBA" id="ARBA00011881"/>
    </source>
</evidence>
<name>A0A131YP48_RHIAP</name>
<dbReference type="PANTHER" id="PTHR46523:SF1">
    <property type="entry name" value="DCTP PYROPHOSPHATASE 1"/>
    <property type="match status" value="1"/>
</dbReference>
<evidence type="ECO:0000256" key="9">
    <source>
        <dbReference type="ARBA" id="ARBA00050236"/>
    </source>
</evidence>
<comment type="catalytic activity">
    <reaction evidence="9 13">
        <text>dCTP + H2O = dCMP + diphosphate + H(+)</text>
        <dbReference type="Rhea" id="RHEA:22636"/>
        <dbReference type="ChEBI" id="CHEBI:15377"/>
        <dbReference type="ChEBI" id="CHEBI:15378"/>
        <dbReference type="ChEBI" id="CHEBI:33019"/>
        <dbReference type="ChEBI" id="CHEBI:57566"/>
        <dbReference type="ChEBI" id="CHEBI:61481"/>
        <dbReference type="EC" id="3.6.1.12"/>
    </reaction>
</comment>
<evidence type="ECO:0000256" key="6">
    <source>
        <dbReference type="ARBA" id="ARBA00022723"/>
    </source>
</evidence>
<accession>A0A131YP48</accession>
<dbReference type="GO" id="GO:0047840">
    <property type="term" value="F:dCTP diphosphatase activity"/>
    <property type="evidence" value="ECO:0007669"/>
    <property type="project" value="UniProtKB-UniRule"/>
</dbReference>
<evidence type="ECO:0000256" key="11">
    <source>
        <dbReference type="ARBA" id="ARBA00066457"/>
    </source>
</evidence>
<keyword evidence="6 13" id="KW-0479">Metal-binding</keyword>